<sequence>MRMSRLAIAVTTFSFLSLAACGDVEAAADAPDSTAPVSVEQGIGIPPNCPNNDLVYWLENVQACVAKCGTTRKNGQPATLYAGCQSNLTQTRTLIDVRYCVPDCELA</sequence>
<feature type="chain" id="PRO_5021797533" description="Lipoprotein" evidence="1">
    <location>
        <begin position="20"/>
        <end position="107"/>
    </location>
</feature>
<accession>A0A540WVR5</accession>
<proteinExistence type="predicted"/>
<protein>
    <recommendedName>
        <fullName evidence="4">Lipoprotein</fullName>
    </recommendedName>
</protein>
<keyword evidence="1" id="KW-0732">Signal</keyword>
<evidence type="ECO:0000313" key="2">
    <source>
        <dbReference type="EMBL" id="TQF13105.1"/>
    </source>
</evidence>
<comment type="caution">
    <text evidence="2">The sequence shown here is derived from an EMBL/GenBank/DDBJ whole genome shotgun (WGS) entry which is preliminary data.</text>
</comment>
<gene>
    <name evidence="2" type="ORF">FJV41_25630</name>
</gene>
<dbReference type="AlphaFoldDB" id="A0A540WVR5"/>
<organism evidence="2 3">
    <name type="scientific">Myxococcus llanfairpwllgwyngyllgogerychwyrndrobwllllantysiliogogogochensis</name>
    <dbReference type="NCBI Taxonomy" id="2590453"/>
    <lineage>
        <taxon>Bacteria</taxon>
        <taxon>Pseudomonadati</taxon>
        <taxon>Myxococcota</taxon>
        <taxon>Myxococcia</taxon>
        <taxon>Myxococcales</taxon>
        <taxon>Cystobacterineae</taxon>
        <taxon>Myxococcaceae</taxon>
        <taxon>Myxococcus</taxon>
    </lineage>
</organism>
<feature type="signal peptide" evidence="1">
    <location>
        <begin position="1"/>
        <end position="19"/>
    </location>
</feature>
<evidence type="ECO:0000256" key="1">
    <source>
        <dbReference type="SAM" id="SignalP"/>
    </source>
</evidence>
<evidence type="ECO:0000313" key="3">
    <source>
        <dbReference type="Proteomes" id="UP000315369"/>
    </source>
</evidence>
<dbReference type="Proteomes" id="UP000315369">
    <property type="component" value="Unassembled WGS sequence"/>
</dbReference>
<dbReference type="OrthoDB" id="5383038at2"/>
<dbReference type="RefSeq" id="WP_141645178.1">
    <property type="nucleotide sequence ID" value="NZ_VIFM01000112.1"/>
</dbReference>
<reference evidence="2 3" key="1">
    <citation type="submission" date="2019-06" db="EMBL/GenBank/DDBJ databases">
        <authorList>
            <person name="Livingstone P."/>
            <person name="Whitworth D."/>
        </authorList>
    </citation>
    <scope>NUCLEOTIDE SEQUENCE [LARGE SCALE GENOMIC DNA]</scope>
    <source>
        <strain evidence="2 3">AM401</strain>
    </source>
</reference>
<name>A0A540WVR5_9BACT</name>
<keyword evidence="3" id="KW-1185">Reference proteome</keyword>
<evidence type="ECO:0008006" key="4">
    <source>
        <dbReference type="Google" id="ProtNLM"/>
    </source>
</evidence>
<dbReference type="EMBL" id="VIFM01000112">
    <property type="protein sequence ID" value="TQF13105.1"/>
    <property type="molecule type" value="Genomic_DNA"/>
</dbReference>
<dbReference type="PROSITE" id="PS51257">
    <property type="entry name" value="PROKAR_LIPOPROTEIN"/>
    <property type="match status" value="1"/>
</dbReference>